<gene>
    <name evidence="2" type="ORF">EYF80_059041</name>
</gene>
<name>A0A4Z2EPD0_9TELE</name>
<dbReference type="Proteomes" id="UP000314294">
    <property type="component" value="Unassembled WGS sequence"/>
</dbReference>
<feature type="region of interest" description="Disordered" evidence="1">
    <location>
        <begin position="30"/>
        <end position="53"/>
    </location>
</feature>
<organism evidence="2 3">
    <name type="scientific">Liparis tanakae</name>
    <name type="common">Tanaka's snailfish</name>
    <dbReference type="NCBI Taxonomy" id="230148"/>
    <lineage>
        <taxon>Eukaryota</taxon>
        <taxon>Metazoa</taxon>
        <taxon>Chordata</taxon>
        <taxon>Craniata</taxon>
        <taxon>Vertebrata</taxon>
        <taxon>Euteleostomi</taxon>
        <taxon>Actinopterygii</taxon>
        <taxon>Neopterygii</taxon>
        <taxon>Teleostei</taxon>
        <taxon>Neoteleostei</taxon>
        <taxon>Acanthomorphata</taxon>
        <taxon>Eupercaria</taxon>
        <taxon>Perciformes</taxon>
        <taxon>Cottioidei</taxon>
        <taxon>Cottales</taxon>
        <taxon>Liparidae</taxon>
        <taxon>Liparis</taxon>
    </lineage>
</organism>
<evidence type="ECO:0000313" key="2">
    <source>
        <dbReference type="EMBL" id="TNN30807.1"/>
    </source>
</evidence>
<dbReference type="EMBL" id="SRLO01004104">
    <property type="protein sequence ID" value="TNN30807.1"/>
    <property type="molecule type" value="Genomic_DNA"/>
</dbReference>
<proteinExistence type="predicted"/>
<evidence type="ECO:0000313" key="3">
    <source>
        <dbReference type="Proteomes" id="UP000314294"/>
    </source>
</evidence>
<accession>A0A4Z2EPD0</accession>
<dbReference type="AlphaFoldDB" id="A0A4Z2EPD0"/>
<comment type="caution">
    <text evidence="2">The sequence shown here is derived from an EMBL/GenBank/DDBJ whole genome shotgun (WGS) entry which is preliminary data.</text>
</comment>
<reference evidence="2 3" key="1">
    <citation type="submission" date="2019-03" db="EMBL/GenBank/DDBJ databases">
        <title>First draft genome of Liparis tanakae, snailfish: a comprehensive survey of snailfish specific genes.</title>
        <authorList>
            <person name="Kim W."/>
            <person name="Song I."/>
            <person name="Jeong J.-H."/>
            <person name="Kim D."/>
            <person name="Kim S."/>
            <person name="Ryu S."/>
            <person name="Song J.Y."/>
            <person name="Lee S.K."/>
        </authorList>
    </citation>
    <scope>NUCLEOTIDE SEQUENCE [LARGE SCALE GENOMIC DNA]</scope>
    <source>
        <tissue evidence="2">Muscle</tissue>
    </source>
</reference>
<keyword evidence="3" id="KW-1185">Reference proteome</keyword>
<evidence type="ECO:0000256" key="1">
    <source>
        <dbReference type="SAM" id="MobiDB-lite"/>
    </source>
</evidence>
<feature type="compositionally biased region" description="Pro residues" evidence="1">
    <location>
        <begin position="42"/>
        <end position="51"/>
    </location>
</feature>
<sequence>MKRPPAALTDRTTSARQPFVVVVVPEQKRMFDETRSHTQAAPTPPLPPRSPSPAIVCATRGKAFTKRGPEVKISSCETAVSISSRFTGVSLCPPENTSRCSRLHFQNRRNGGQTQCVGIKIYKRTEDYGGLQET</sequence>
<protein>
    <submittedName>
        <fullName evidence="2">Uncharacterized protein</fullName>
    </submittedName>
</protein>